<dbReference type="SMART" id="SM00861">
    <property type="entry name" value="Transket_pyr"/>
    <property type="match status" value="1"/>
</dbReference>
<evidence type="ECO:0000256" key="3">
    <source>
        <dbReference type="ARBA" id="ARBA00023052"/>
    </source>
</evidence>
<evidence type="ECO:0000256" key="2">
    <source>
        <dbReference type="ARBA" id="ARBA00023002"/>
    </source>
</evidence>
<evidence type="ECO:0000259" key="4">
    <source>
        <dbReference type="SMART" id="SM00861"/>
    </source>
</evidence>
<dbReference type="SUPFAM" id="SSF52518">
    <property type="entry name" value="Thiamin diphosphate-binding fold (THDP-binding)"/>
    <property type="match status" value="1"/>
</dbReference>
<dbReference type="Gene3D" id="3.40.50.970">
    <property type="match status" value="1"/>
</dbReference>
<comment type="cofactor">
    <cofactor evidence="1">
        <name>thiamine diphosphate</name>
        <dbReference type="ChEBI" id="CHEBI:58937"/>
    </cofactor>
</comment>
<dbReference type="Pfam" id="PF02779">
    <property type="entry name" value="Transket_pyr"/>
    <property type="match status" value="1"/>
</dbReference>
<dbReference type="InterPro" id="IPR029061">
    <property type="entry name" value="THDP-binding"/>
</dbReference>
<organism evidence="5 6">
    <name type="scientific">Brotonthovivens ammoniilytica</name>
    <dbReference type="NCBI Taxonomy" id="2981725"/>
    <lineage>
        <taxon>Bacteria</taxon>
        <taxon>Bacillati</taxon>
        <taxon>Bacillota</taxon>
        <taxon>Clostridia</taxon>
        <taxon>Lachnospirales</taxon>
        <taxon>Lachnospiraceae</taxon>
        <taxon>Brotonthovivens</taxon>
    </lineage>
</organism>
<keyword evidence="2" id="KW-0560">Oxidoreductase</keyword>
<dbReference type="Gene3D" id="3.40.50.920">
    <property type="match status" value="1"/>
</dbReference>
<keyword evidence="6" id="KW-1185">Reference proteome</keyword>
<dbReference type="Pfam" id="PF02780">
    <property type="entry name" value="Transketolase_C"/>
    <property type="match status" value="1"/>
</dbReference>
<dbReference type="NCBIfam" id="NF006667">
    <property type="entry name" value="PRK09212.1"/>
    <property type="match status" value="1"/>
</dbReference>
<comment type="caution">
    <text evidence="5">The sequence shown here is derived from an EMBL/GenBank/DDBJ whole genome shotgun (WGS) entry which is preliminary data.</text>
</comment>
<gene>
    <name evidence="5" type="ORF">OCV88_01805</name>
</gene>
<sequence length="324" mass="35344">MRTIMYRDAIREGLDEEMARDENVVILGEDVGVNDGTFKCTAGLREKYGDLRCKDTPISESGFIGMSVGMAIAGMRPVPELMFNDFALVCMDQICNQAAKIIYMSGGQTKLPMVIRTTMGAGRSSAAQHSQNLHAFFAHIPGLKVVMPSNAADAKGLLKTAIRDNSPVIFIEHKLQYTQNFEVPEGEYLIPFGQANVVREGTDLTIVATSTMVNHAVKAAEAYAKEGKSIEVIDPRTIVPLDMDTILKSVRKTGKLLIIDEGHESFGISGEIALRVQKDAFYDLEAPIMRLGLADVPLPFSPALEFPLIPDLKSIKAAVKEILG</sequence>
<accession>A0ABT2THM1</accession>
<dbReference type="PANTHER" id="PTHR43257:SF2">
    <property type="entry name" value="PYRUVATE DEHYDROGENASE E1 COMPONENT SUBUNIT BETA"/>
    <property type="match status" value="1"/>
</dbReference>
<dbReference type="InterPro" id="IPR033248">
    <property type="entry name" value="Transketolase_C"/>
</dbReference>
<evidence type="ECO:0000313" key="5">
    <source>
        <dbReference type="EMBL" id="MCU6761069.1"/>
    </source>
</evidence>
<dbReference type="EMBL" id="JAOQJQ010000001">
    <property type="protein sequence ID" value="MCU6761069.1"/>
    <property type="molecule type" value="Genomic_DNA"/>
</dbReference>
<evidence type="ECO:0000256" key="1">
    <source>
        <dbReference type="ARBA" id="ARBA00001964"/>
    </source>
</evidence>
<keyword evidence="3" id="KW-0786">Thiamine pyrophosphate</keyword>
<proteinExistence type="predicted"/>
<dbReference type="InterPro" id="IPR005475">
    <property type="entry name" value="Transketolase-like_Pyr-bd"/>
</dbReference>
<dbReference type="RefSeq" id="WP_158423923.1">
    <property type="nucleotide sequence ID" value="NZ_JAOQJQ010000001.1"/>
</dbReference>
<dbReference type="PANTHER" id="PTHR43257">
    <property type="entry name" value="PYRUVATE DEHYDROGENASE E1 COMPONENT BETA SUBUNIT"/>
    <property type="match status" value="1"/>
</dbReference>
<dbReference type="InterPro" id="IPR009014">
    <property type="entry name" value="Transketo_C/PFOR_II"/>
</dbReference>
<dbReference type="CDD" id="cd07036">
    <property type="entry name" value="TPP_PYR_E1-PDHc-beta_like"/>
    <property type="match status" value="1"/>
</dbReference>
<name>A0ABT2THM1_9FIRM</name>
<evidence type="ECO:0000313" key="6">
    <source>
        <dbReference type="Proteomes" id="UP001652442"/>
    </source>
</evidence>
<feature type="domain" description="Transketolase-like pyrimidine-binding" evidence="4">
    <location>
        <begin position="4"/>
        <end position="179"/>
    </location>
</feature>
<protein>
    <submittedName>
        <fullName evidence="5">Alpha-ketoacid dehydrogenase subunit beta</fullName>
    </submittedName>
</protein>
<reference evidence="5 6" key="1">
    <citation type="journal article" date="2021" name="ISME Commun">
        <title>Automated analysis of genomic sequences facilitates high-throughput and comprehensive description of bacteria.</title>
        <authorList>
            <person name="Hitch T.C.A."/>
        </authorList>
    </citation>
    <scope>NUCLEOTIDE SEQUENCE [LARGE SCALE GENOMIC DNA]</scope>
    <source>
        <strain evidence="5 6">Sanger_109</strain>
    </source>
</reference>
<dbReference type="Proteomes" id="UP001652442">
    <property type="component" value="Unassembled WGS sequence"/>
</dbReference>
<dbReference type="SUPFAM" id="SSF52922">
    <property type="entry name" value="TK C-terminal domain-like"/>
    <property type="match status" value="1"/>
</dbReference>